<reference evidence="3" key="1">
    <citation type="journal article" date="2019" name="Int. J. Syst. Evol. Microbiol.">
        <title>The Global Catalogue of Microorganisms (GCM) 10K type strain sequencing project: providing services to taxonomists for standard genome sequencing and annotation.</title>
        <authorList>
            <consortium name="The Broad Institute Genomics Platform"/>
            <consortium name="The Broad Institute Genome Sequencing Center for Infectious Disease"/>
            <person name="Wu L."/>
            <person name="Ma J."/>
        </authorList>
    </citation>
    <scope>NUCLEOTIDE SEQUENCE [LARGE SCALE GENOMIC DNA]</scope>
    <source>
        <strain evidence="3">CGMCC 4.7241</strain>
    </source>
</reference>
<dbReference type="Pfam" id="PF01636">
    <property type="entry name" value="APH"/>
    <property type="match status" value="1"/>
</dbReference>
<evidence type="ECO:0000313" key="3">
    <source>
        <dbReference type="Proteomes" id="UP001595699"/>
    </source>
</evidence>
<gene>
    <name evidence="2" type="ORF">ACFOUW_23740</name>
</gene>
<accession>A0ABV7YGW0</accession>
<name>A0ABV7YGW0_9ACTN</name>
<dbReference type="RefSeq" id="WP_205120932.1">
    <property type="nucleotide sequence ID" value="NZ_JAFBCM010000001.1"/>
</dbReference>
<dbReference type="Proteomes" id="UP001595699">
    <property type="component" value="Unassembled WGS sequence"/>
</dbReference>
<evidence type="ECO:0000259" key="1">
    <source>
        <dbReference type="Pfam" id="PF01636"/>
    </source>
</evidence>
<organism evidence="2 3">
    <name type="scientific">Tenggerimyces flavus</name>
    <dbReference type="NCBI Taxonomy" id="1708749"/>
    <lineage>
        <taxon>Bacteria</taxon>
        <taxon>Bacillati</taxon>
        <taxon>Actinomycetota</taxon>
        <taxon>Actinomycetes</taxon>
        <taxon>Propionibacteriales</taxon>
        <taxon>Nocardioidaceae</taxon>
        <taxon>Tenggerimyces</taxon>
    </lineage>
</organism>
<sequence>MTEADARAIPYGATALRPHWPDLPEPIRARIEERLGDVVVAVASQGSGFTHGFASRLVYGRGRRAFVKAASDATGPVIADCYRAEARVVPTLPAGVPAPALRWTIEESGWVVLCFEDVPGRPPRRPWEPSELTAVLTALTPMSEALTPGPPALVVPDARDWLAADFGYWRDLADSAEPGDSERIADLAVLEAAALDAIAGTSVIHCDLRDDNVIVGDDGKVWVCDWNWPSRGAPWVDLLTLLLSAAGDGYDADALFAAHPLGADVDPDAVDAVLAALCGYFVRSARSGPDAASPHLRNHQSWYAEATMSWLARRQGWHG</sequence>
<dbReference type="SUPFAM" id="SSF56112">
    <property type="entry name" value="Protein kinase-like (PK-like)"/>
    <property type="match status" value="1"/>
</dbReference>
<evidence type="ECO:0000313" key="2">
    <source>
        <dbReference type="EMBL" id="MFC3763872.1"/>
    </source>
</evidence>
<proteinExistence type="predicted"/>
<dbReference type="InterPro" id="IPR011009">
    <property type="entry name" value="Kinase-like_dom_sf"/>
</dbReference>
<dbReference type="Gene3D" id="3.90.1200.10">
    <property type="match status" value="1"/>
</dbReference>
<protein>
    <submittedName>
        <fullName evidence="2">Phosphotransferase family protein</fullName>
    </submittedName>
</protein>
<keyword evidence="3" id="KW-1185">Reference proteome</keyword>
<comment type="caution">
    <text evidence="2">The sequence shown here is derived from an EMBL/GenBank/DDBJ whole genome shotgun (WGS) entry which is preliminary data.</text>
</comment>
<dbReference type="EMBL" id="JBHRZH010000021">
    <property type="protein sequence ID" value="MFC3763872.1"/>
    <property type="molecule type" value="Genomic_DNA"/>
</dbReference>
<dbReference type="InterPro" id="IPR002575">
    <property type="entry name" value="Aminoglycoside_PTrfase"/>
</dbReference>
<feature type="domain" description="Aminoglycoside phosphotransferase" evidence="1">
    <location>
        <begin position="58"/>
        <end position="259"/>
    </location>
</feature>